<evidence type="ECO:0000313" key="2">
    <source>
        <dbReference type="Proteomes" id="UP000027586"/>
    </source>
</evidence>
<dbReference type="AlphaFoldDB" id="A0A068SGM4"/>
<dbReference type="Proteomes" id="UP000027586">
    <property type="component" value="Unassembled WGS sequence"/>
</dbReference>
<gene>
    <name evidence="1" type="ORF">LCOR_11747.1</name>
</gene>
<sequence>MQDIFDSPLMEKIKTTRLFDGDINLSLMMFTDDIQPFKRSNHSMMPIHAIVLDLPPEIRTADTFSFLEPVIEELKLMASDGFQVQVGNEKLRVKLHLMLVGGVIPALAKMAGALGHMAYYGCRFCYIEGEHNGQYVIFLSEEIASDMRPPNTYEFSNPSIGQRDPSPLQRFQVSMASHFFPIDIMHLLGHGIAKQVWKMIQGVYGKESNNPLYLPPAARNAIGKQIVASNQTTPTSFAGSCGDKTRKLATVVQWIGSTLALHHLVNIYEIAFSRVVKREDVKLLKKSVAGWMPFLKEQVSRKAISSSVFTMNEHYLVHLHRVLRHMGPLPVYAAFAMERAIGEIKSHINSKSNPGKNGSNVVVDLAATRYREKHIEANSNNQESQKQAITADNDKEVMLAIRDYWRWHTSIQHLTIPDLDILQASCMWRMGKKDVEMRATKAISGVPWPYRTSTQRKKLRAIHVDYIASNVGIAQASSGRHFFSGQGTTTQ</sequence>
<dbReference type="STRING" id="1263082.A0A068SGM4"/>
<accession>A0A068SGM4</accession>
<keyword evidence="2" id="KW-1185">Reference proteome</keyword>
<dbReference type="EMBL" id="CBTN010000119">
    <property type="protein sequence ID" value="CDH60972.1"/>
    <property type="molecule type" value="Genomic_DNA"/>
</dbReference>
<organism evidence="1 2">
    <name type="scientific">Lichtheimia corymbifera JMRC:FSU:9682</name>
    <dbReference type="NCBI Taxonomy" id="1263082"/>
    <lineage>
        <taxon>Eukaryota</taxon>
        <taxon>Fungi</taxon>
        <taxon>Fungi incertae sedis</taxon>
        <taxon>Mucoromycota</taxon>
        <taxon>Mucoromycotina</taxon>
        <taxon>Mucoromycetes</taxon>
        <taxon>Mucorales</taxon>
        <taxon>Lichtheimiaceae</taxon>
        <taxon>Lichtheimia</taxon>
    </lineage>
</organism>
<dbReference type="PANTHER" id="PTHR46579">
    <property type="entry name" value="F5/8 TYPE C DOMAIN-CONTAINING PROTEIN-RELATED"/>
    <property type="match status" value="1"/>
</dbReference>
<dbReference type="PANTHER" id="PTHR46579:SF1">
    <property type="entry name" value="F5_8 TYPE C DOMAIN-CONTAINING PROTEIN"/>
    <property type="match status" value="1"/>
</dbReference>
<reference evidence="1" key="1">
    <citation type="submission" date="2013-08" db="EMBL/GenBank/DDBJ databases">
        <title>Gene expansion shapes genome architecture in the human pathogen Lichtheimia corymbifera: an evolutionary genomics analysis in the ancient terrestrial Mucorales (Mucoromycotina).</title>
        <authorList>
            <person name="Schwartze V.U."/>
            <person name="Winter S."/>
            <person name="Shelest E."/>
            <person name="Marcet-Houben M."/>
            <person name="Horn F."/>
            <person name="Wehner S."/>
            <person name="Hoffmann K."/>
            <person name="Riege K."/>
            <person name="Sammeth M."/>
            <person name="Nowrousian M."/>
            <person name="Valiante V."/>
            <person name="Linde J."/>
            <person name="Jacobsen I.D."/>
            <person name="Marz M."/>
            <person name="Brakhage A.A."/>
            <person name="Gabaldon T."/>
            <person name="Bocker S."/>
            <person name="Voigt K."/>
        </authorList>
    </citation>
    <scope>NUCLEOTIDE SEQUENCE [LARGE SCALE GENOMIC DNA]</scope>
    <source>
        <strain evidence="1">FSU 9682</strain>
    </source>
</reference>
<dbReference type="OrthoDB" id="2285485at2759"/>
<dbReference type="VEuPathDB" id="FungiDB:LCOR_11747.1"/>
<protein>
    <submittedName>
        <fullName evidence="1">Uncharacterized protein</fullName>
    </submittedName>
</protein>
<evidence type="ECO:0000313" key="1">
    <source>
        <dbReference type="EMBL" id="CDH60972.1"/>
    </source>
</evidence>
<comment type="caution">
    <text evidence="1">The sequence shown here is derived from an EMBL/GenBank/DDBJ whole genome shotgun (WGS) entry which is preliminary data.</text>
</comment>
<proteinExistence type="predicted"/>
<name>A0A068SGM4_9FUNG</name>